<dbReference type="PANTHER" id="PTHR31576:SF2">
    <property type="entry name" value="TATA BOX-BINDING PROTEIN-ASSOCIATED FACTOR RNA POLYMERASE I SUBUNIT B"/>
    <property type="match status" value="1"/>
</dbReference>
<name>A0A177WYH3_BATDL</name>
<dbReference type="GO" id="GO:0001164">
    <property type="term" value="F:RNA polymerase I core promoter sequence-specific DNA binding"/>
    <property type="evidence" value="ECO:0007669"/>
    <property type="project" value="InterPro"/>
</dbReference>
<dbReference type="Pfam" id="PF20644">
    <property type="entry name" value="Rrn7_cyclin_N"/>
    <property type="match status" value="1"/>
</dbReference>
<keyword evidence="8" id="KW-0804">Transcription</keyword>
<evidence type="ECO:0000256" key="1">
    <source>
        <dbReference type="ARBA" id="ARBA00004604"/>
    </source>
</evidence>
<evidence type="ECO:0000313" key="11">
    <source>
        <dbReference type="EMBL" id="OAJ44986.1"/>
    </source>
</evidence>
<protein>
    <recommendedName>
        <fullName evidence="10">Rrn7/TAF1B N-terminal cyclin domain-containing protein</fullName>
    </recommendedName>
</protein>
<evidence type="ECO:0000256" key="2">
    <source>
        <dbReference type="ARBA" id="ARBA00006899"/>
    </source>
</evidence>
<keyword evidence="4" id="KW-0863">Zinc-finger</keyword>
<accession>A0A177WYH3</accession>
<evidence type="ECO:0000259" key="10">
    <source>
        <dbReference type="Pfam" id="PF20644"/>
    </source>
</evidence>
<dbReference type="STRING" id="403673.A0A177WYH3"/>
<keyword evidence="9" id="KW-0539">Nucleus</keyword>
<feature type="domain" description="Rrn7/TAF1B N-terminal cyclin" evidence="10">
    <location>
        <begin position="77"/>
        <end position="206"/>
    </location>
</feature>
<evidence type="ECO:0000256" key="7">
    <source>
        <dbReference type="ARBA" id="ARBA00023125"/>
    </source>
</evidence>
<evidence type="ECO:0000256" key="8">
    <source>
        <dbReference type="ARBA" id="ARBA00023163"/>
    </source>
</evidence>
<comment type="similarity">
    <text evidence="2">Belongs to the RRN7/TAF1B family.</text>
</comment>
<reference evidence="11 12" key="2">
    <citation type="submission" date="2016-05" db="EMBL/GenBank/DDBJ databases">
        <title>Lineage-specific infection strategies underlie the spectrum of fungal disease in amphibians.</title>
        <authorList>
            <person name="Cuomo C.A."/>
            <person name="Farrer R.A."/>
            <person name="James T."/>
            <person name="Longcore J."/>
            <person name="Birren B."/>
        </authorList>
    </citation>
    <scope>NUCLEOTIDE SEQUENCE [LARGE SCALE GENOMIC DNA]</scope>
    <source>
        <strain evidence="11 12">JEL423</strain>
    </source>
</reference>
<dbReference type="InterPro" id="IPR033599">
    <property type="entry name" value="TAF1B/Rrn7"/>
</dbReference>
<dbReference type="PANTHER" id="PTHR31576">
    <property type="entry name" value="TATA BOX-BINDING PROTEIN-ASSOCIATED FACTOR RNA POLYMERASE I SUBUNIT B"/>
    <property type="match status" value="1"/>
</dbReference>
<keyword evidence="6" id="KW-0805">Transcription regulation</keyword>
<evidence type="ECO:0000256" key="3">
    <source>
        <dbReference type="ARBA" id="ARBA00022723"/>
    </source>
</evidence>
<comment type="subcellular location">
    <subcellularLocation>
        <location evidence="1">Nucleus</location>
        <location evidence="1">Nucleolus</location>
    </subcellularLocation>
</comment>
<evidence type="ECO:0000256" key="6">
    <source>
        <dbReference type="ARBA" id="ARBA00023015"/>
    </source>
</evidence>
<dbReference type="VEuPathDB" id="FungiDB:BDEG_28157"/>
<keyword evidence="5" id="KW-0862">Zinc</keyword>
<dbReference type="InterPro" id="IPR048540">
    <property type="entry name" value="Rrn7_cyclin_N"/>
</dbReference>
<reference evidence="11 12" key="1">
    <citation type="submission" date="2006-10" db="EMBL/GenBank/DDBJ databases">
        <title>The Genome Sequence of Batrachochytrium dendrobatidis JEL423.</title>
        <authorList>
            <consortium name="The Broad Institute Genome Sequencing Platform"/>
            <person name="Birren B."/>
            <person name="Lander E."/>
            <person name="Galagan J."/>
            <person name="Cuomo C."/>
            <person name="Devon K."/>
            <person name="Jaffe D."/>
            <person name="Butler J."/>
            <person name="Alvarez P."/>
            <person name="Gnerre S."/>
            <person name="Grabherr M."/>
            <person name="Kleber M."/>
            <person name="Mauceli E."/>
            <person name="Brockman W."/>
            <person name="Young S."/>
            <person name="LaButti K."/>
            <person name="Sykes S."/>
            <person name="DeCaprio D."/>
            <person name="Crawford M."/>
            <person name="Koehrsen M."/>
            <person name="Engels R."/>
            <person name="Montgomery P."/>
            <person name="Pearson M."/>
            <person name="Howarth C."/>
            <person name="Larson L."/>
            <person name="White J."/>
            <person name="O'Leary S."/>
            <person name="Kodira C."/>
            <person name="Zeng Q."/>
            <person name="Yandava C."/>
            <person name="Alvarado L."/>
            <person name="Longcore J."/>
            <person name="James T."/>
        </authorList>
    </citation>
    <scope>NUCLEOTIDE SEQUENCE [LARGE SCALE GENOMIC DNA]</scope>
    <source>
        <strain evidence="11 12">JEL423</strain>
    </source>
</reference>
<gene>
    <name evidence="11" type="ORF">BDEG_28157</name>
</gene>
<evidence type="ECO:0000256" key="4">
    <source>
        <dbReference type="ARBA" id="ARBA00022771"/>
    </source>
</evidence>
<dbReference type="AlphaFoldDB" id="A0A177WYH3"/>
<keyword evidence="3" id="KW-0479">Metal-binding</keyword>
<keyword evidence="7" id="KW-0238">DNA-binding</keyword>
<dbReference type="OrthoDB" id="2150404at2759"/>
<proteinExistence type="inferred from homology"/>
<dbReference type="Proteomes" id="UP000077115">
    <property type="component" value="Unassembled WGS sequence"/>
</dbReference>
<dbReference type="EMBL" id="DS022314">
    <property type="protein sequence ID" value="OAJ44986.1"/>
    <property type="molecule type" value="Genomic_DNA"/>
</dbReference>
<organism evidence="11 12">
    <name type="scientific">Batrachochytrium dendrobatidis (strain JEL423)</name>
    <dbReference type="NCBI Taxonomy" id="403673"/>
    <lineage>
        <taxon>Eukaryota</taxon>
        <taxon>Fungi</taxon>
        <taxon>Fungi incertae sedis</taxon>
        <taxon>Chytridiomycota</taxon>
        <taxon>Chytridiomycota incertae sedis</taxon>
        <taxon>Chytridiomycetes</taxon>
        <taxon>Rhizophydiales</taxon>
        <taxon>Rhizophydiales incertae sedis</taxon>
        <taxon>Batrachochytrium</taxon>
    </lineage>
</organism>
<sequence length="479" mass="55514">MPSACVRCGSKKWRRNIDGLYVCEQGHQHTVQEQADDEDMDFSSQKRKIHKLKKRVVQVELGYRPAKRSSSILVEELQFELRVQVLHLVKSRNLPKQLIDVVRDLWLIWLIQCDPSISDRIIRRTWTAKTNHDDSSCTDDNTSNSRYTESKAESKAEYKNSFRHCVTLVFCRLGCRILSIPILLGDLIEWVCDGSMPFFSLPKILPVEIKRHFRFETKFVRARPGIIEMTHLQSVVIGAMNRQNIQLSDPFPPSVVLRLLKQLNLPAGVYLHYKAIRFLKEKLDTAVTLREIRAVASFFLAIKACLHSSTFNPSPLPENLYNELHSYHPPIQPELEASFLKSSWNSWVESTKLWLPVKSHAKESLDIFNDYMHNGEDLFGDPMAQANEYKGDFVYPLYEPREPIPPHVSLRSVGNMRYYQHFELDTMGSWPLALEVYLDILSRLFYIRRIDLEYQVDILEKDFLSICGSASNPNQPLST</sequence>
<dbReference type="GO" id="GO:0008270">
    <property type="term" value="F:zinc ion binding"/>
    <property type="evidence" value="ECO:0007669"/>
    <property type="project" value="UniProtKB-KW"/>
</dbReference>
<dbReference type="GO" id="GO:0070860">
    <property type="term" value="C:RNA polymerase I core factor complex"/>
    <property type="evidence" value="ECO:0007669"/>
    <property type="project" value="InterPro"/>
</dbReference>
<evidence type="ECO:0000256" key="5">
    <source>
        <dbReference type="ARBA" id="ARBA00022833"/>
    </source>
</evidence>
<evidence type="ECO:0000256" key="9">
    <source>
        <dbReference type="ARBA" id="ARBA00023242"/>
    </source>
</evidence>
<evidence type="ECO:0000313" key="12">
    <source>
        <dbReference type="Proteomes" id="UP000077115"/>
    </source>
</evidence>
<dbReference type="GO" id="GO:0042790">
    <property type="term" value="P:nucleolar large rRNA transcription by RNA polymerase I"/>
    <property type="evidence" value="ECO:0007669"/>
    <property type="project" value="TreeGrafter"/>
</dbReference>